<evidence type="ECO:0000256" key="1">
    <source>
        <dbReference type="SAM" id="Phobius"/>
    </source>
</evidence>
<keyword evidence="1" id="KW-0812">Transmembrane</keyword>
<keyword evidence="3" id="KW-1185">Reference proteome</keyword>
<sequence>MKILTALKIYFLCDEDETIPLEDWFWMALVGATMIGSILLTVIL</sequence>
<dbReference type="STRING" id="550447.SAMN05428946_2696"/>
<accession>A0A1U7PMZ8</accession>
<evidence type="ECO:0000313" key="3">
    <source>
        <dbReference type="Proteomes" id="UP000187550"/>
    </source>
</evidence>
<protein>
    <submittedName>
        <fullName evidence="2">Uncharacterized protein</fullName>
    </submittedName>
</protein>
<reference evidence="3" key="1">
    <citation type="submission" date="2017-01" db="EMBL/GenBank/DDBJ databases">
        <authorList>
            <person name="Varghese N."/>
            <person name="Submissions S."/>
        </authorList>
    </citation>
    <scope>NUCLEOTIDE SEQUENCE [LARGE SCALE GENOMIC DNA]</scope>
    <source>
        <strain evidence="3">MNA4</strain>
    </source>
</reference>
<evidence type="ECO:0000313" key="2">
    <source>
        <dbReference type="EMBL" id="SIT91520.1"/>
    </source>
</evidence>
<dbReference type="AlphaFoldDB" id="A0A1U7PMZ8"/>
<dbReference type="EMBL" id="FTPL01000004">
    <property type="protein sequence ID" value="SIT91520.1"/>
    <property type="molecule type" value="Genomic_DNA"/>
</dbReference>
<keyword evidence="1" id="KW-1133">Transmembrane helix</keyword>
<name>A0A1U7PMZ8_9BACI</name>
<gene>
    <name evidence="2" type="ORF">SAMN05428946_2696</name>
</gene>
<organism evidence="2 3">
    <name type="scientific">Edaphobacillus lindanitolerans</name>
    <dbReference type="NCBI Taxonomy" id="550447"/>
    <lineage>
        <taxon>Bacteria</taxon>
        <taxon>Bacillati</taxon>
        <taxon>Bacillota</taxon>
        <taxon>Bacilli</taxon>
        <taxon>Bacillales</taxon>
        <taxon>Bacillaceae</taxon>
        <taxon>Edaphobacillus</taxon>
    </lineage>
</organism>
<feature type="transmembrane region" description="Helical" evidence="1">
    <location>
        <begin position="24"/>
        <end position="43"/>
    </location>
</feature>
<keyword evidence="1" id="KW-0472">Membrane</keyword>
<dbReference type="RefSeq" id="WP_268753129.1">
    <property type="nucleotide sequence ID" value="NZ_FTPL01000004.1"/>
</dbReference>
<dbReference type="Proteomes" id="UP000187550">
    <property type="component" value="Unassembled WGS sequence"/>
</dbReference>
<proteinExistence type="predicted"/>